<feature type="compositionally biased region" description="Basic and acidic residues" evidence="1">
    <location>
        <begin position="17"/>
        <end position="34"/>
    </location>
</feature>
<gene>
    <name evidence="2" type="ORF">FHS82_000753</name>
</gene>
<name>A0ABX0UYH4_9HYPH</name>
<evidence type="ECO:0000313" key="3">
    <source>
        <dbReference type="Proteomes" id="UP001429580"/>
    </source>
</evidence>
<comment type="caution">
    <text evidence="2">The sequence shown here is derived from an EMBL/GenBank/DDBJ whole genome shotgun (WGS) entry which is preliminary data.</text>
</comment>
<keyword evidence="3" id="KW-1185">Reference proteome</keyword>
<dbReference type="Proteomes" id="UP001429580">
    <property type="component" value="Unassembled WGS sequence"/>
</dbReference>
<protein>
    <submittedName>
        <fullName evidence="2">Uncharacterized protein</fullName>
    </submittedName>
</protein>
<feature type="region of interest" description="Disordered" evidence="1">
    <location>
        <begin position="1"/>
        <end position="34"/>
    </location>
</feature>
<dbReference type="EMBL" id="JAASQI010000001">
    <property type="protein sequence ID" value="NIJ56940.1"/>
    <property type="molecule type" value="Genomic_DNA"/>
</dbReference>
<evidence type="ECO:0000313" key="2">
    <source>
        <dbReference type="EMBL" id="NIJ56940.1"/>
    </source>
</evidence>
<proteinExistence type="predicted"/>
<sequence length="34" mass="3726">MSKDSLDENGLAPPAVPEDRQPVAELEERVGYGR</sequence>
<evidence type="ECO:0000256" key="1">
    <source>
        <dbReference type="SAM" id="MobiDB-lite"/>
    </source>
</evidence>
<reference evidence="2 3" key="1">
    <citation type="submission" date="2020-03" db="EMBL/GenBank/DDBJ databases">
        <title>Genomic Encyclopedia of Type Strains, Phase IV (KMG-IV): sequencing the most valuable type-strain genomes for metagenomic binning, comparative biology and taxonomic classification.</title>
        <authorList>
            <person name="Goeker M."/>
        </authorList>
    </citation>
    <scope>NUCLEOTIDE SEQUENCE [LARGE SCALE GENOMIC DNA]</scope>
    <source>
        <strain evidence="2 3">DSM 103870</strain>
    </source>
</reference>
<accession>A0ABX0UYH4</accession>
<organism evidence="2 3">
    <name type="scientific">Pseudochelatococcus lubricantis</name>
    <dbReference type="NCBI Taxonomy" id="1538102"/>
    <lineage>
        <taxon>Bacteria</taxon>
        <taxon>Pseudomonadati</taxon>
        <taxon>Pseudomonadota</taxon>
        <taxon>Alphaproteobacteria</taxon>
        <taxon>Hyphomicrobiales</taxon>
        <taxon>Chelatococcaceae</taxon>
        <taxon>Pseudochelatococcus</taxon>
    </lineage>
</organism>